<keyword evidence="3" id="KW-0132">Cell division</keyword>
<sequence length="120" mass="13959">MMATNLTLRLSTVSHTLIARNRKMRTEESTWEKILVAGLLLVTVAIIFTSIFWAWSNLQCTNLNYQISQAQELQKQYLEFKKKLKLEEANLTCTARLERLAETYEMGPPTPRQIIKVAWQ</sequence>
<gene>
    <name evidence="9" type="ORF">ENV52_08270</name>
</gene>
<keyword evidence="5 8" id="KW-1133">Transmembrane helix</keyword>
<evidence type="ECO:0000256" key="1">
    <source>
        <dbReference type="ARBA" id="ARBA00004401"/>
    </source>
</evidence>
<evidence type="ECO:0008006" key="10">
    <source>
        <dbReference type="Google" id="ProtNLM"/>
    </source>
</evidence>
<evidence type="ECO:0000256" key="3">
    <source>
        <dbReference type="ARBA" id="ARBA00022618"/>
    </source>
</evidence>
<keyword evidence="7" id="KW-0131">Cell cycle</keyword>
<evidence type="ECO:0000313" key="9">
    <source>
        <dbReference type="EMBL" id="HHS29680.1"/>
    </source>
</evidence>
<reference evidence="9" key="1">
    <citation type="journal article" date="2020" name="mSystems">
        <title>Genome- and Community-Level Interaction Insights into Carbon Utilization and Element Cycling Functions of Hydrothermarchaeota in Hydrothermal Sediment.</title>
        <authorList>
            <person name="Zhou Z."/>
            <person name="Liu Y."/>
            <person name="Xu W."/>
            <person name="Pan J."/>
            <person name="Luo Z.H."/>
            <person name="Li M."/>
        </authorList>
    </citation>
    <scope>NUCLEOTIDE SEQUENCE [LARGE SCALE GENOMIC DNA]</scope>
    <source>
        <strain evidence="9">SpSt-767</strain>
    </source>
</reference>
<evidence type="ECO:0000256" key="4">
    <source>
        <dbReference type="ARBA" id="ARBA00022692"/>
    </source>
</evidence>
<name>A0A7V6A3X5_9BACT</name>
<keyword evidence="6 8" id="KW-0472">Membrane</keyword>
<dbReference type="EMBL" id="DTGR01000134">
    <property type="protein sequence ID" value="HHS29680.1"/>
    <property type="molecule type" value="Genomic_DNA"/>
</dbReference>
<evidence type="ECO:0000256" key="5">
    <source>
        <dbReference type="ARBA" id="ARBA00022989"/>
    </source>
</evidence>
<organism evidence="9">
    <name type="scientific">Desulfobacca acetoxidans</name>
    <dbReference type="NCBI Taxonomy" id="60893"/>
    <lineage>
        <taxon>Bacteria</taxon>
        <taxon>Pseudomonadati</taxon>
        <taxon>Thermodesulfobacteriota</taxon>
        <taxon>Desulfobaccia</taxon>
        <taxon>Desulfobaccales</taxon>
        <taxon>Desulfobaccaceae</taxon>
        <taxon>Desulfobacca</taxon>
    </lineage>
</organism>
<dbReference type="InterPro" id="IPR011922">
    <property type="entry name" value="Cell_div_FtsL"/>
</dbReference>
<evidence type="ECO:0000256" key="6">
    <source>
        <dbReference type="ARBA" id="ARBA00023136"/>
    </source>
</evidence>
<keyword evidence="4 8" id="KW-0812">Transmembrane</keyword>
<comment type="subcellular location">
    <subcellularLocation>
        <location evidence="1">Cell membrane</location>
        <topology evidence="1">Single-pass type II membrane protein</topology>
    </subcellularLocation>
</comment>
<feature type="transmembrane region" description="Helical" evidence="8">
    <location>
        <begin position="34"/>
        <end position="55"/>
    </location>
</feature>
<proteinExistence type="predicted"/>
<accession>A0A7V6A3X5</accession>
<dbReference type="AlphaFoldDB" id="A0A7V6A3X5"/>
<dbReference type="Pfam" id="PF04999">
    <property type="entry name" value="FtsL"/>
    <property type="match status" value="1"/>
</dbReference>
<protein>
    <recommendedName>
        <fullName evidence="10">Cell division protein FtsL</fullName>
    </recommendedName>
</protein>
<evidence type="ECO:0000256" key="7">
    <source>
        <dbReference type="ARBA" id="ARBA00023306"/>
    </source>
</evidence>
<comment type="caution">
    <text evidence="9">The sequence shown here is derived from an EMBL/GenBank/DDBJ whole genome shotgun (WGS) entry which is preliminary data.</text>
</comment>
<evidence type="ECO:0000256" key="2">
    <source>
        <dbReference type="ARBA" id="ARBA00022475"/>
    </source>
</evidence>
<keyword evidence="2" id="KW-1003">Cell membrane</keyword>
<evidence type="ECO:0000256" key="8">
    <source>
        <dbReference type="SAM" id="Phobius"/>
    </source>
</evidence>